<sequence>MHPPCTLPAGVAAVASMGACAFALRVALMPPPLPWPMVLPSSPGWWPRRAPPASGDCASSLRAAAAPTPYGSNAHASCSMMLSRCTPTLSILSCFCASPRRAVL</sequence>
<evidence type="ECO:0000313" key="1">
    <source>
        <dbReference type="EMBL" id="KAK1869589.1"/>
    </source>
</evidence>
<proteinExistence type="predicted"/>
<reference evidence="1" key="1">
    <citation type="submission" date="2019-11" db="EMBL/GenBank/DDBJ databases">
        <title>Nori genome reveals adaptations in red seaweeds to the harsh intertidal environment.</title>
        <authorList>
            <person name="Wang D."/>
            <person name="Mao Y."/>
        </authorList>
    </citation>
    <scope>NUCLEOTIDE SEQUENCE</scope>
    <source>
        <tissue evidence="1">Gametophyte</tissue>
    </source>
</reference>
<dbReference type="EMBL" id="CM020620">
    <property type="protein sequence ID" value="KAK1869589.1"/>
    <property type="molecule type" value="Genomic_DNA"/>
</dbReference>
<protein>
    <submittedName>
        <fullName evidence="1">Uncharacterized protein</fullName>
    </submittedName>
</protein>
<name>A0ACC3CI41_PYRYE</name>
<evidence type="ECO:0000313" key="2">
    <source>
        <dbReference type="Proteomes" id="UP000798662"/>
    </source>
</evidence>
<organism evidence="1 2">
    <name type="scientific">Pyropia yezoensis</name>
    <name type="common">Susabi-nori</name>
    <name type="synonym">Porphyra yezoensis</name>
    <dbReference type="NCBI Taxonomy" id="2788"/>
    <lineage>
        <taxon>Eukaryota</taxon>
        <taxon>Rhodophyta</taxon>
        <taxon>Bangiophyceae</taxon>
        <taxon>Bangiales</taxon>
        <taxon>Bangiaceae</taxon>
        <taxon>Pyropia</taxon>
    </lineage>
</organism>
<keyword evidence="2" id="KW-1185">Reference proteome</keyword>
<dbReference type="Proteomes" id="UP000798662">
    <property type="component" value="Chromosome 3"/>
</dbReference>
<comment type="caution">
    <text evidence="1">The sequence shown here is derived from an EMBL/GenBank/DDBJ whole genome shotgun (WGS) entry which is preliminary data.</text>
</comment>
<gene>
    <name evidence="1" type="ORF">I4F81_012063</name>
</gene>
<accession>A0ACC3CI41</accession>